<accession>A0A8C5T358</accession>
<evidence type="ECO:0000313" key="2">
    <source>
        <dbReference type="Proteomes" id="UP000694560"/>
    </source>
</evidence>
<organism evidence="1 2">
    <name type="scientific">Malurus cyaneus samueli</name>
    <dbReference type="NCBI Taxonomy" id="2593467"/>
    <lineage>
        <taxon>Eukaryota</taxon>
        <taxon>Metazoa</taxon>
        <taxon>Chordata</taxon>
        <taxon>Craniata</taxon>
        <taxon>Vertebrata</taxon>
        <taxon>Euteleostomi</taxon>
        <taxon>Archelosauria</taxon>
        <taxon>Archosauria</taxon>
        <taxon>Dinosauria</taxon>
        <taxon>Saurischia</taxon>
        <taxon>Theropoda</taxon>
        <taxon>Coelurosauria</taxon>
        <taxon>Aves</taxon>
        <taxon>Neognathae</taxon>
        <taxon>Neoaves</taxon>
        <taxon>Telluraves</taxon>
        <taxon>Australaves</taxon>
        <taxon>Passeriformes</taxon>
        <taxon>Meliphagoidea</taxon>
        <taxon>Maluridae</taxon>
        <taxon>Malurus</taxon>
    </lineage>
</organism>
<sequence>RSRRSEFGIWYKESLAFSRTGSVCGKPILVLKTIFGGGVHFSESSAGGPSVELSKSTELSGIITQICCTFKPALRVDVRCLNTSASLYNYPLPFKASCESCLCSLLLFPRPWGKGIIPFPAKTKHLTIKHF</sequence>
<proteinExistence type="predicted"/>
<dbReference type="AlphaFoldDB" id="A0A8C5T358"/>
<reference evidence="1" key="1">
    <citation type="submission" date="2025-08" db="UniProtKB">
        <authorList>
            <consortium name="Ensembl"/>
        </authorList>
    </citation>
    <scope>IDENTIFICATION</scope>
</reference>
<protein>
    <submittedName>
        <fullName evidence="1">Uncharacterized protein</fullName>
    </submittedName>
</protein>
<evidence type="ECO:0000313" key="1">
    <source>
        <dbReference type="Ensembl" id="ENSMCSP00000000815.1"/>
    </source>
</evidence>
<dbReference type="Proteomes" id="UP000694560">
    <property type="component" value="Unplaced"/>
</dbReference>
<keyword evidence="2" id="KW-1185">Reference proteome</keyword>
<dbReference type="Ensembl" id="ENSMCST00000000835.1">
    <property type="protein sequence ID" value="ENSMCSP00000000815.1"/>
    <property type="gene ID" value="ENSMCSG00000000631.1"/>
</dbReference>
<name>A0A8C5T358_9PASS</name>
<reference evidence="1" key="2">
    <citation type="submission" date="2025-09" db="UniProtKB">
        <authorList>
            <consortium name="Ensembl"/>
        </authorList>
    </citation>
    <scope>IDENTIFICATION</scope>
</reference>